<evidence type="ECO:0000313" key="1">
    <source>
        <dbReference type="EMBL" id="KXX83095.1"/>
    </source>
</evidence>
<proteinExistence type="predicted"/>
<dbReference type="AlphaFoldDB" id="A0A175WHP0"/>
<organism evidence="1 2">
    <name type="scientific">Madurella mycetomatis</name>
    <dbReference type="NCBI Taxonomy" id="100816"/>
    <lineage>
        <taxon>Eukaryota</taxon>
        <taxon>Fungi</taxon>
        <taxon>Dikarya</taxon>
        <taxon>Ascomycota</taxon>
        <taxon>Pezizomycotina</taxon>
        <taxon>Sordariomycetes</taxon>
        <taxon>Sordariomycetidae</taxon>
        <taxon>Sordariales</taxon>
        <taxon>Sordariales incertae sedis</taxon>
        <taxon>Madurella</taxon>
    </lineage>
</organism>
<sequence length="78" mass="7769">MATTEPRAEMEEPLVTVAGHATEGRTGCGRRIAVTSGAETATEITVVGGTTPATAGAAATILLIPLLGGPEVHSNRTA</sequence>
<keyword evidence="1" id="KW-0067">ATP-binding</keyword>
<keyword evidence="1" id="KW-0547">Nucleotide-binding</keyword>
<keyword evidence="2" id="KW-1185">Reference proteome</keyword>
<dbReference type="EMBL" id="LCTW02000004">
    <property type="protein sequence ID" value="KXX83095.1"/>
    <property type="molecule type" value="Genomic_DNA"/>
</dbReference>
<dbReference type="VEuPathDB" id="FungiDB:MMYC01_200522"/>
<keyword evidence="1" id="KW-0378">Hydrolase</keyword>
<protein>
    <submittedName>
        <fullName evidence="1">Pre-mRNA-processing ATP-dependent RNA helicase PRP5</fullName>
    </submittedName>
</protein>
<comment type="caution">
    <text evidence="1">The sequence shown here is derived from an EMBL/GenBank/DDBJ whole genome shotgun (WGS) entry which is preliminary data.</text>
</comment>
<accession>A0A175WHP0</accession>
<dbReference type="GO" id="GO:0004386">
    <property type="term" value="F:helicase activity"/>
    <property type="evidence" value="ECO:0007669"/>
    <property type="project" value="UniProtKB-KW"/>
</dbReference>
<reference evidence="1 2" key="1">
    <citation type="journal article" date="2016" name="Genome Announc.">
        <title>Genome Sequence of Madurella mycetomatis mm55, Isolated from a Human Mycetoma Case in Sudan.</title>
        <authorList>
            <person name="Smit S."/>
            <person name="Derks M.F."/>
            <person name="Bervoets S."/>
            <person name="Fahal A."/>
            <person name="van Leeuwen W."/>
            <person name="van Belkum A."/>
            <person name="van de Sande W.W."/>
        </authorList>
    </citation>
    <scope>NUCLEOTIDE SEQUENCE [LARGE SCALE GENOMIC DNA]</scope>
    <source>
        <strain evidence="2">mm55</strain>
    </source>
</reference>
<evidence type="ECO:0000313" key="2">
    <source>
        <dbReference type="Proteomes" id="UP000078237"/>
    </source>
</evidence>
<keyword evidence="1" id="KW-0347">Helicase</keyword>
<dbReference type="Proteomes" id="UP000078237">
    <property type="component" value="Unassembled WGS sequence"/>
</dbReference>
<gene>
    <name evidence="1" type="ORF">MMYC01_200522</name>
</gene>
<name>A0A175WHP0_9PEZI</name>